<dbReference type="InterPro" id="IPR005737">
    <property type="entry name" value="TopoIV_B_Gneg"/>
</dbReference>
<evidence type="ECO:0000256" key="8">
    <source>
        <dbReference type="ARBA" id="ARBA00023125"/>
    </source>
</evidence>
<dbReference type="GO" id="GO:0046872">
    <property type="term" value="F:metal ion binding"/>
    <property type="evidence" value="ECO:0007669"/>
    <property type="project" value="UniProtKB-KW"/>
</dbReference>
<feature type="binding site" evidence="10">
    <location>
        <position position="333"/>
    </location>
    <ligand>
        <name>ATP</name>
        <dbReference type="ChEBI" id="CHEBI:30616"/>
    </ligand>
</feature>
<evidence type="ECO:0000256" key="2">
    <source>
        <dbReference type="ARBA" id="ARBA00001946"/>
    </source>
</evidence>
<comment type="function">
    <text evidence="10">Topoisomerase IV is essential for chromosome segregation. It relaxes supercoiled DNA. Performs the decatenation events required during the replication of a circular DNA molecule.</text>
</comment>
<dbReference type="Pfam" id="PF01751">
    <property type="entry name" value="Toprim"/>
    <property type="match status" value="1"/>
</dbReference>
<evidence type="ECO:0000259" key="11">
    <source>
        <dbReference type="PROSITE" id="PS50880"/>
    </source>
</evidence>
<dbReference type="InterPro" id="IPR006171">
    <property type="entry name" value="TOPRIM_dom"/>
</dbReference>
<name>A0A0B6D6N5_9GAMM</name>
<dbReference type="SUPFAM" id="SSF55874">
    <property type="entry name" value="ATPase domain of HSP90 chaperone/DNA topoisomerase II/histidine kinase"/>
    <property type="match status" value="1"/>
</dbReference>
<dbReference type="Gene3D" id="3.30.230.10">
    <property type="match status" value="1"/>
</dbReference>
<reference evidence="12 13" key="1">
    <citation type="journal article" date="2015" name="Genome Announc.">
        <title>Genome sequencing of 18 francisella strains to aid in assay development and testing.</title>
        <authorList>
            <person name="Johnson S.L."/>
            <person name="Daligault H.E."/>
            <person name="Davenport K.W."/>
            <person name="Coyne S.R."/>
            <person name="Frey K.G."/>
            <person name="Koroleva G.I."/>
            <person name="Broomall S.M."/>
            <person name="Bishop-Lilly K.A."/>
            <person name="Bruce D.C."/>
            <person name="Chertkov O."/>
            <person name="Freitas T."/>
            <person name="Jaissle J."/>
            <person name="Ladner J.T."/>
            <person name="Rosenzweig C.N."/>
            <person name="Gibbons H.S."/>
            <person name="Palacios G.F."/>
            <person name="Redden C.L."/>
            <person name="Xu Y."/>
            <person name="Minogue T.D."/>
            <person name="Chain P.S."/>
        </authorList>
    </citation>
    <scope>NUCLEOTIDE SEQUENCE [LARGE SCALE GENOMIC DNA]</scope>
    <source>
        <strain evidence="12 13">GA01-2794</strain>
    </source>
</reference>
<dbReference type="Pfam" id="PF02518">
    <property type="entry name" value="HATPase_c"/>
    <property type="match status" value="1"/>
</dbReference>
<dbReference type="PROSITE" id="PS50880">
    <property type="entry name" value="TOPRIM"/>
    <property type="match status" value="1"/>
</dbReference>
<dbReference type="PANTHER" id="PTHR45866">
    <property type="entry name" value="DNA GYRASE/TOPOISOMERASE SUBUNIT B"/>
    <property type="match status" value="1"/>
</dbReference>
<dbReference type="FunFam" id="3.40.50.670:FF:000003">
    <property type="entry name" value="DNA topoisomerase 4 subunit B"/>
    <property type="match status" value="1"/>
</dbReference>
<dbReference type="OrthoDB" id="9802808at2"/>
<dbReference type="InterPro" id="IPR013759">
    <property type="entry name" value="Topo_IIA_B_C"/>
</dbReference>
<dbReference type="GO" id="GO:0005694">
    <property type="term" value="C:chromosome"/>
    <property type="evidence" value="ECO:0007669"/>
    <property type="project" value="InterPro"/>
</dbReference>
<evidence type="ECO:0000256" key="3">
    <source>
        <dbReference type="ARBA" id="ARBA00022723"/>
    </source>
</evidence>
<feature type="binding site" evidence="10">
    <location>
        <position position="68"/>
    </location>
    <ligand>
        <name>ATP</name>
        <dbReference type="ChEBI" id="CHEBI:30616"/>
    </ligand>
</feature>
<evidence type="ECO:0000256" key="4">
    <source>
        <dbReference type="ARBA" id="ARBA00022741"/>
    </source>
</evidence>
<organism evidence="12 13">
    <name type="scientific">Francisella philomiragia</name>
    <dbReference type="NCBI Taxonomy" id="28110"/>
    <lineage>
        <taxon>Bacteria</taxon>
        <taxon>Pseudomonadati</taxon>
        <taxon>Pseudomonadota</taxon>
        <taxon>Gammaproteobacteria</taxon>
        <taxon>Thiotrichales</taxon>
        <taxon>Francisellaceae</taxon>
        <taxon>Francisella</taxon>
    </lineage>
</organism>
<evidence type="ECO:0000256" key="1">
    <source>
        <dbReference type="ARBA" id="ARBA00000185"/>
    </source>
</evidence>
<dbReference type="RefSeq" id="WP_044526858.1">
    <property type="nucleotide sequence ID" value="NZ_CP009440.1"/>
</dbReference>
<keyword evidence="8 10" id="KW-0238">DNA-binding</keyword>
<evidence type="ECO:0000313" key="13">
    <source>
        <dbReference type="Proteomes" id="UP000031830"/>
    </source>
</evidence>
<keyword evidence="4 10" id="KW-0547">Nucleotide-binding</keyword>
<dbReference type="PROSITE" id="PS00177">
    <property type="entry name" value="TOPOISOMERASE_II"/>
    <property type="match status" value="1"/>
</dbReference>
<evidence type="ECO:0000256" key="9">
    <source>
        <dbReference type="ARBA" id="ARBA00023235"/>
    </source>
</evidence>
<evidence type="ECO:0000313" key="12">
    <source>
        <dbReference type="EMBL" id="AJI53323.1"/>
    </source>
</evidence>
<dbReference type="PANTHER" id="PTHR45866:SF4">
    <property type="entry name" value="DNA TOPOISOMERASE 4 SUBUNIT B"/>
    <property type="match status" value="1"/>
</dbReference>
<dbReference type="GO" id="GO:0003918">
    <property type="term" value="F:DNA topoisomerase type II (double strand cut, ATP-hydrolyzing) activity"/>
    <property type="evidence" value="ECO:0007669"/>
    <property type="project" value="UniProtKB-UniRule"/>
</dbReference>
<accession>A0A0B6D6N5</accession>
<feature type="site" description="Interaction with DNA" evidence="10">
    <location>
        <position position="446"/>
    </location>
</feature>
<evidence type="ECO:0000256" key="7">
    <source>
        <dbReference type="ARBA" id="ARBA00023029"/>
    </source>
</evidence>
<keyword evidence="6" id="KW-0460">Magnesium</keyword>
<proteinExistence type="inferred from homology"/>
<protein>
    <recommendedName>
        <fullName evidence="10">DNA topoisomerase 4 subunit B</fullName>
        <ecNumber evidence="10">5.6.2.2</ecNumber>
    </recommendedName>
    <alternativeName>
        <fullName evidence="10">Topoisomerase IV subunit B</fullName>
    </alternativeName>
</protein>
<dbReference type="InterPro" id="IPR014721">
    <property type="entry name" value="Ribsml_uS5_D2-typ_fold_subgr"/>
</dbReference>
<feature type="domain" description="Toprim" evidence="11">
    <location>
        <begin position="412"/>
        <end position="525"/>
    </location>
</feature>
<dbReference type="STRING" id="28110.KU46_250"/>
<dbReference type="SUPFAM" id="SSF56719">
    <property type="entry name" value="Type II DNA topoisomerase"/>
    <property type="match status" value="1"/>
</dbReference>
<dbReference type="InterPro" id="IPR001241">
    <property type="entry name" value="Topo_IIA"/>
</dbReference>
<dbReference type="InterPro" id="IPR003594">
    <property type="entry name" value="HATPase_dom"/>
</dbReference>
<keyword evidence="9 10" id="KW-0413">Isomerase</keyword>
<evidence type="ECO:0000256" key="6">
    <source>
        <dbReference type="ARBA" id="ARBA00022842"/>
    </source>
</evidence>
<dbReference type="SMART" id="SM00433">
    <property type="entry name" value="TOP2c"/>
    <property type="match status" value="1"/>
</dbReference>
<feature type="binding site" evidence="10">
    <location>
        <position position="41"/>
    </location>
    <ligand>
        <name>ATP</name>
        <dbReference type="ChEBI" id="CHEBI:30616"/>
    </ligand>
</feature>
<dbReference type="GO" id="GO:0003677">
    <property type="term" value="F:DNA binding"/>
    <property type="evidence" value="ECO:0007669"/>
    <property type="project" value="UniProtKB-UniRule"/>
</dbReference>
<dbReference type="CDD" id="cd16928">
    <property type="entry name" value="HATPase_GyrB-like"/>
    <property type="match status" value="1"/>
</dbReference>
<comment type="catalytic activity">
    <reaction evidence="1 10">
        <text>ATP-dependent breakage, passage and rejoining of double-stranded DNA.</text>
        <dbReference type="EC" id="5.6.2.2"/>
    </reaction>
</comment>
<comment type="cofactor">
    <cofactor evidence="2">
        <name>Mg(2+)</name>
        <dbReference type="ChEBI" id="CHEBI:18420"/>
    </cofactor>
</comment>
<dbReference type="Gene3D" id="3.40.50.670">
    <property type="match status" value="1"/>
</dbReference>
<comment type="subunit">
    <text evidence="10">Heterotetramer composed of ParC and ParE.</text>
</comment>
<dbReference type="PRINTS" id="PR00418">
    <property type="entry name" value="TPI2FAMILY"/>
</dbReference>
<feature type="site" description="Interaction with DNA" evidence="10">
    <location>
        <position position="497"/>
    </location>
</feature>
<feature type="site" description="Interaction with DNA" evidence="10">
    <location>
        <position position="613"/>
    </location>
</feature>
<dbReference type="Pfam" id="PF00986">
    <property type="entry name" value="DNA_gyraseB_C"/>
    <property type="match status" value="1"/>
</dbReference>
<dbReference type="PRINTS" id="PR01098">
    <property type="entry name" value="TOPISMRASE4B"/>
</dbReference>
<dbReference type="InterPro" id="IPR036890">
    <property type="entry name" value="HATPase_C_sf"/>
</dbReference>
<dbReference type="Proteomes" id="UP000031830">
    <property type="component" value="Chromosome"/>
</dbReference>
<dbReference type="InterPro" id="IPR013760">
    <property type="entry name" value="Topo_IIA-like_dom_sf"/>
</dbReference>
<dbReference type="CDD" id="cd00822">
    <property type="entry name" value="TopoII_Trans_DNA_gyrase"/>
    <property type="match status" value="1"/>
</dbReference>
<dbReference type="GO" id="GO:0005524">
    <property type="term" value="F:ATP binding"/>
    <property type="evidence" value="ECO:0007669"/>
    <property type="project" value="UniProtKB-UniRule"/>
</dbReference>
<evidence type="ECO:0000256" key="10">
    <source>
        <dbReference type="HAMAP-Rule" id="MF_00938"/>
    </source>
</evidence>
<dbReference type="KEGG" id="fpz:LA55_1817"/>
<dbReference type="FunFam" id="3.30.565.10:FF:000002">
    <property type="entry name" value="DNA gyrase subunit B"/>
    <property type="match status" value="1"/>
</dbReference>
<dbReference type="GO" id="GO:0006265">
    <property type="term" value="P:DNA topological change"/>
    <property type="evidence" value="ECO:0007669"/>
    <property type="project" value="UniProtKB-UniRule"/>
</dbReference>
<keyword evidence="7 10" id="KW-0799">Topoisomerase</keyword>
<dbReference type="SUPFAM" id="SSF54211">
    <property type="entry name" value="Ribosomal protein S5 domain 2-like"/>
    <property type="match status" value="1"/>
</dbReference>
<dbReference type="SMART" id="SM00387">
    <property type="entry name" value="HATPase_c"/>
    <property type="match status" value="1"/>
</dbReference>
<dbReference type="EMBL" id="CP009440">
    <property type="protein sequence ID" value="AJI53323.1"/>
    <property type="molecule type" value="Genomic_DNA"/>
</dbReference>
<dbReference type="AlphaFoldDB" id="A0A0B6D6N5"/>
<keyword evidence="3" id="KW-0479">Metal-binding</keyword>
<comment type="similarity">
    <text evidence="10">Belongs to the type II topoisomerase family. ParE type 1 subfamily.</text>
</comment>
<dbReference type="Gene3D" id="3.30.565.10">
    <property type="entry name" value="Histidine kinase-like ATPase, C-terminal domain"/>
    <property type="match status" value="1"/>
</dbReference>
<dbReference type="GO" id="GO:0007059">
    <property type="term" value="P:chromosome segregation"/>
    <property type="evidence" value="ECO:0007669"/>
    <property type="project" value="UniProtKB-UniRule"/>
</dbReference>
<feature type="binding site" evidence="10">
    <location>
        <begin position="109"/>
        <end position="115"/>
    </location>
    <ligand>
        <name>ATP</name>
        <dbReference type="ChEBI" id="CHEBI:30616"/>
    </ligand>
</feature>
<sequence>MQNYNAKSIEVLTGLDPVKKRPGMYTNTENPNHLIQEIVDNSVDEVLAGYASKINITLYDDNSIEVADDGRGMPVDIHPEHKMSGIELIMTKLHSGGKFSNKNYTHSGGLHGVGVSVVNALSSKLEAEIKRDGNVYQITFEDGLKTKDLEIIDSVGKKNTGTKIRFWPNKKYFDDIKVNVKALKNLLEAKAILCKALTIKYSNEIKKERISWHFETGLKGYLDHKLEAETLPFEPFMIDNFSNGDSYLDAVFCWCEDPLESIKNSYVNLIPTPQDGTHVTGLKNGVYEAIKTYIEKNSLGIKNVKITANDSFAKLNYVISVKITNPQFAGQTKEKLSNKDVTSFVTTAVKDLLTIWLNQNPDEARQIIENINSIAQKRINADKKTTRKRIMNTSIRLPGKLTDCISSDVNSTELFIVEGDSAGGSAKQARDKNFQAVLPLKGKILNSWELDADTIMNSQEVHNIATAIGVDPDSDDISGLRYNKICILADADSDGLHIATLLCAMFLKHFRKLIEYGHIYIAQPPLFRIDIGKNTFYALDENEKEKILAENGKLTGKINIMRFKGLGEMNPIQLRESAMDVSSRRLLQLTISNTYDDAEILDMLLAKKRAKDRRDWLENHGDKAEIE</sequence>
<keyword evidence="5 10" id="KW-0067">ATP-binding</keyword>
<dbReference type="Pfam" id="PF00204">
    <property type="entry name" value="DNA_gyraseB"/>
    <property type="match status" value="1"/>
</dbReference>
<evidence type="ECO:0000256" key="5">
    <source>
        <dbReference type="ARBA" id="ARBA00022840"/>
    </source>
</evidence>
<dbReference type="InterPro" id="IPR002288">
    <property type="entry name" value="DNA_gyrase_B_C"/>
</dbReference>
<dbReference type="NCBIfam" id="TIGR01055">
    <property type="entry name" value="parE_Gneg"/>
    <property type="match status" value="1"/>
</dbReference>
<dbReference type="InterPro" id="IPR018522">
    <property type="entry name" value="TopoIIA_CS"/>
</dbReference>
<dbReference type="HAMAP" id="MF_00938">
    <property type="entry name" value="ParE_type1"/>
    <property type="match status" value="1"/>
</dbReference>
<feature type="binding site" evidence="10">
    <location>
        <position position="4"/>
    </location>
    <ligand>
        <name>ATP</name>
        <dbReference type="ChEBI" id="CHEBI:30616"/>
    </ligand>
</feature>
<dbReference type="EC" id="5.6.2.2" evidence="10"/>
<dbReference type="InterPro" id="IPR020568">
    <property type="entry name" value="Ribosomal_Su5_D2-typ_SF"/>
</dbReference>
<gene>
    <name evidence="10 12" type="primary">parE</name>
    <name evidence="12" type="ORF">LA55_1817</name>
</gene>
<dbReference type="InterPro" id="IPR013506">
    <property type="entry name" value="Topo_IIA_bsu_dom2"/>
</dbReference>